<keyword evidence="1" id="KW-0614">Plasmid</keyword>
<dbReference type="Proteomes" id="UP000094626">
    <property type="component" value="Plasmid pSA2"/>
</dbReference>
<sequence>MPLQVSINMCDKRAFERHEINSAPGNLVPYAFDPADQNVLVSAVHDRRREAAMVQAISGNQEGVFNFRHRFGNAQA</sequence>
<name>A0A1D8AF95_9SPHN</name>
<evidence type="ECO:0000313" key="1">
    <source>
        <dbReference type="EMBL" id="AOR80779.1"/>
    </source>
</evidence>
<evidence type="ECO:0000313" key="2">
    <source>
        <dbReference type="Proteomes" id="UP000094626"/>
    </source>
</evidence>
<geneLocation type="plasmid" evidence="1 2">
    <name>pSA2</name>
</geneLocation>
<protein>
    <submittedName>
        <fullName evidence="1">Uncharacterized protein</fullName>
    </submittedName>
</protein>
<accession>A0A1D8AF95</accession>
<dbReference type="EMBL" id="CP017077">
    <property type="protein sequence ID" value="AOR80779.1"/>
    <property type="molecule type" value="Genomic_DNA"/>
</dbReference>
<reference evidence="2" key="1">
    <citation type="journal article" date="2017" name="J. Biotechnol.">
        <title>Complete genome sequence of Novosphingobium resinovorum SA1, a versatile xenobiotic-degrading bacterium capable of utilizing sulfanilic acid.</title>
        <authorList>
            <person name="Hegedus B."/>
            <person name="Kos P.B."/>
            <person name="Balint B."/>
            <person name="Maroti G."/>
            <person name="Gan H.M."/>
            <person name="Perei K."/>
            <person name="Rakhely G."/>
        </authorList>
    </citation>
    <scope>NUCLEOTIDE SEQUENCE [LARGE SCALE GENOMIC DNA]</scope>
    <source>
        <strain evidence="2">SA1</strain>
    </source>
</reference>
<dbReference type="RefSeq" id="WP_037518503.1">
    <property type="nucleotide sequence ID" value="NZ_CP017077.1"/>
</dbReference>
<keyword evidence="2" id="KW-1185">Reference proteome</keyword>
<gene>
    <name evidence="1" type="ORF">BES08_28660</name>
</gene>
<dbReference type="KEGG" id="nre:BES08_28660"/>
<proteinExistence type="predicted"/>
<organism evidence="1 2">
    <name type="scientific">Novosphingobium resinovorum</name>
    <dbReference type="NCBI Taxonomy" id="158500"/>
    <lineage>
        <taxon>Bacteria</taxon>
        <taxon>Pseudomonadati</taxon>
        <taxon>Pseudomonadota</taxon>
        <taxon>Alphaproteobacteria</taxon>
        <taxon>Sphingomonadales</taxon>
        <taxon>Sphingomonadaceae</taxon>
        <taxon>Novosphingobium</taxon>
    </lineage>
</organism>
<dbReference type="AlphaFoldDB" id="A0A1D8AF95"/>